<dbReference type="HOGENOM" id="CLU_2935542_0_0_10"/>
<keyword evidence="2" id="KW-1185">Reference proteome</keyword>
<evidence type="ECO:0000313" key="1">
    <source>
        <dbReference type="EMBL" id="EDP95422.1"/>
    </source>
</evidence>
<gene>
    <name evidence="1" type="ORF">KAOT1_10881</name>
</gene>
<dbReference type="Proteomes" id="UP000002945">
    <property type="component" value="Unassembled WGS sequence"/>
</dbReference>
<sequence length="60" mass="6795">MKKKRSIQKLKVHKETISNLNTIKGGAVTTTVTEGLIVIYTIIWDCNRDKIDHSFTHGDP</sequence>
<dbReference type="InterPro" id="IPR058238">
    <property type="entry name" value="Lant_leader_dom"/>
</dbReference>
<evidence type="ECO:0000313" key="2">
    <source>
        <dbReference type="Proteomes" id="UP000002945"/>
    </source>
</evidence>
<dbReference type="RefSeq" id="WP_007094729.1">
    <property type="nucleotide sequence ID" value="NZ_CP142125.1"/>
</dbReference>
<dbReference type="NCBIfam" id="NF038153">
    <property type="entry name" value="lant_leader_L1a"/>
    <property type="match status" value="1"/>
</dbReference>
<reference evidence="1 2" key="1">
    <citation type="journal article" date="2011" name="J. Bacteriol.">
        <title>Genome sequence of the algicidal bacterium Kordia algicida OT-1.</title>
        <authorList>
            <person name="Lee H.S."/>
            <person name="Kang S.G."/>
            <person name="Kwon K.K."/>
            <person name="Lee J.H."/>
            <person name="Kim S.J."/>
        </authorList>
    </citation>
    <scope>NUCLEOTIDE SEQUENCE [LARGE SCALE GENOMIC DNA]</scope>
    <source>
        <strain evidence="1 2">OT-1</strain>
    </source>
</reference>
<dbReference type="EMBL" id="ABIB01000008">
    <property type="protein sequence ID" value="EDP95422.1"/>
    <property type="molecule type" value="Genomic_DNA"/>
</dbReference>
<organism evidence="1 2">
    <name type="scientific">Kordia algicida OT-1</name>
    <dbReference type="NCBI Taxonomy" id="391587"/>
    <lineage>
        <taxon>Bacteria</taxon>
        <taxon>Pseudomonadati</taxon>
        <taxon>Bacteroidota</taxon>
        <taxon>Flavobacteriia</taxon>
        <taxon>Flavobacteriales</taxon>
        <taxon>Flavobacteriaceae</taxon>
        <taxon>Kordia</taxon>
    </lineage>
</organism>
<comment type="caution">
    <text evidence="1">The sequence shown here is derived from an EMBL/GenBank/DDBJ whole genome shotgun (WGS) entry which is preliminary data.</text>
</comment>
<accession>A9E2R5</accession>
<dbReference type="STRING" id="391587.KAOT1_10881"/>
<protein>
    <submittedName>
        <fullName evidence="1">Uncharacterized protein</fullName>
    </submittedName>
</protein>
<name>A9E2R5_9FLAO</name>
<proteinExistence type="predicted"/>
<dbReference type="AlphaFoldDB" id="A9E2R5"/>